<dbReference type="Proteomes" id="UP000799640">
    <property type="component" value="Unassembled WGS sequence"/>
</dbReference>
<organism evidence="2 3">
    <name type="scientific">Trichodelitschia bisporula</name>
    <dbReference type="NCBI Taxonomy" id="703511"/>
    <lineage>
        <taxon>Eukaryota</taxon>
        <taxon>Fungi</taxon>
        <taxon>Dikarya</taxon>
        <taxon>Ascomycota</taxon>
        <taxon>Pezizomycotina</taxon>
        <taxon>Dothideomycetes</taxon>
        <taxon>Dothideomycetes incertae sedis</taxon>
        <taxon>Phaeotrichales</taxon>
        <taxon>Phaeotrichaceae</taxon>
        <taxon>Trichodelitschia</taxon>
    </lineage>
</organism>
<name>A0A6G1HSN8_9PEZI</name>
<evidence type="ECO:0000313" key="2">
    <source>
        <dbReference type="EMBL" id="KAF2398876.1"/>
    </source>
</evidence>
<feature type="region of interest" description="Disordered" evidence="1">
    <location>
        <begin position="84"/>
        <end position="114"/>
    </location>
</feature>
<protein>
    <submittedName>
        <fullName evidence="2">Uncharacterized protein</fullName>
    </submittedName>
</protein>
<dbReference type="EMBL" id="ML996699">
    <property type="protein sequence ID" value="KAF2398876.1"/>
    <property type="molecule type" value="Genomic_DNA"/>
</dbReference>
<accession>A0A6G1HSN8</accession>
<evidence type="ECO:0000313" key="3">
    <source>
        <dbReference type="Proteomes" id="UP000799640"/>
    </source>
</evidence>
<keyword evidence="3" id="KW-1185">Reference proteome</keyword>
<feature type="compositionally biased region" description="Low complexity" evidence="1">
    <location>
        <begin position="1"/>
        <end position="20"/>
    </location>
</feature>
<proteinExistence type="predicted"/>
<sequence length="326" mass="35707">MDESSSSPPTISLLLRLHPAPSSPSPPREPQHQTQYPPDPTVAARCRCGKPVSFYSSNDPALESFAPGSDPAARQRLREQLAEPHAPSYGPTIEYFSPPPPPFPREPERQTQYPPGAPSTVCCSYGKLLGFAGFNDPAVCRRLSEQLSAPHAPSCGIITEYLPGSTVTNRCSCGHLESFTQGNEPAVRCRLFEQLGRPHAPSCGPQTQYPPDPAVVDRCVWGHPVSFRASDDVDPAVCRPHFEQHSAPHPPSCPVRMEHSDDEIRFLRSLLTDPKYASQVTNITAVIEMYRTGYLPAASDATGSIALWNVREVTLNEVTRHPPQEV</sequence>
<gene>
    <name evidence="2" type="ORF">EJ06DRAFT_523057</name>
</gene>
<dbReference type="AlphaFoldDB" id="A0A6G1HSN8"/>
<evidence type="ECO:0000256" key="1">
    <source>
        <dbReference type="SAM" id="MobiDB-lite"/>
    </source>
</evidence>
<reference evidence="2" key="1">
    <citation type="journal article" date="2020" name="Stud. Mycol.">
        <title>101 Dothideomycetes genomes: a test case for predicting lifestyles and emergence of pathogens.</title>
        <authorList>
            <person name="Haridas S."/>
            <person name="Albert R."/>
            <person name="Binder M."/>
            <person name="Bloem J."/>
            <person name="Labutti K."/>
            <person name="Salamov A."/>
            <person name="Andreopoulos B."/>
            <person name="Baker S."/>
            <person name="Barry K."/>
            <person name="Bills G."/>
            <person name="Bluhm B."/>
            <person name="Cannon C."/>
            <person name="Castanera R."/>
            <person name="Culley D."/>
            <person name="Daum C."/>
            <person name="Ezra D."/>
            <person name="Gonzalez J."/>
            <person name="Henrissat B."/>
            <person name="Kuo A."/>
            <person name="Liang C."/>
            <person name="Lipzen A."/>
            <person name="Lutzoni F."/>
            <person name="Magnuson J."/>
            <person name="Mondo S."/>
            <person name="Nolan M."/>
            <person name="Ohm R."/>
            <person name="Pangilinan J."/>
            <person name="Park H.-J."/>
            <person name="Ramirez L."/>
            <person name="Alfaro M."/>
            <person name="Sun H."/>
            <person name="Tritt A."/>
            <person name="Yoshinaga Y."/>
            <person name="Zwiers L.-H."/>
            <person name="Turgeon B."/>
            <person name="Goodwin S."/>
            <person name="Spatafora J."/>
            <person name="Crous P."/>
            <person name="Grigoriev I."/>
        </authorList>
    </citation>
    <scope>NUCLEOTIDE SEQUENCE</scope>
    <source>
        <strain evidence="2">CBS 262.69</strain>
    </source>
</reference>
<feature type="region of interest" description="Disordered" evidence="1">
    <location>
        <begin position="1"/>
        <end position="42"/>
    </location>
</feature>